<dbReference type="InterPro" id="IPR036938">
    <property type="entry name" value="PAP2/HPO_sf"/>
</dbReference>
<dbReference type="Gene3D" id="1.10.606.20">
    <property type="match status" value="1"/>
</dbReference>
<dbReference type="Proteomes" id="UP000256661">
    <property type="component" value="Unassembled WGS sequence"/>
</dbReference>
<dbReference type="PANTHER" id="PTHR34599">
    <property type="entry name" value="PEROXIDASE-RELATED"/>
    <property type="match status" value="1"/>
</dbReference>
<keyword evidence="1" id="KW-0732">Signal</keyword>
<protein>
    <submittedName>
        <fullName evidence="3">PAP2 superfamily protein</fullName>
    </submittedName>
</protein>
<reference evidence="3 4" key="1">
    <citation type="submission" date="2018-08" db="EMBL/GenBank/DDBJ databases">
        <title>Sequencing the genomes of 1000 actinobacteria strains.</title>
        <authorList>
            <person name="Klenk H.-P."/>
        </authorList>
    </citation>
    <scope>NUCLEOTIDE SEQUENCE [LARGE SCALE GENOMIC DNA]</scope>
    <source>
        <strain evidence="3 4">DSM 43927</strain>
    </source>
</reference>
<feature type="chain" id="PRO_5017742276" evidence="1">
    <location>
        <begin position="35"/>
        <end position="502"/>
    </location>
</feature>
<keyword evidence="4" id="KW-1185">Reference proteome</keyword>
<sequence>MRSTRRFPRITAATAGVVTMAASLIGVLPGSAAAATIDHTVYWNGVLQQAYREATGTGAGPTTLSRAGAIMHLAMYDAANSAKCTVSAASCLGKPYLTKVTVPAGQTADMETAIDHAAHRTLTALFGARFDDELTGAQNTIDPSVPQAQRDQARSIGLQVAQAMLDDRADDGSANDTPYTAVTGPGHWRATSSGPALGPNWGAVRPFAMTSGSQFRPGPPGGFASMGALLASDAYKDQVAEVARLGSVNSSQRTADQRQQAFFWANDVDGTYKPPGHLFELTEIIAKQEQVSPSGRVKLFAMVAMAMADAVIAAWDAKYRTDIDLWRPESAIRHGDQVPGSVHDPYWSPLSVNAAGQRFSPPFPAYVSGHATLGGAWAKVMSWWFFGNDNITFTATTDDPNAQRVTRQFTSFSAAALENARSRIYLGVHYQWDADSGIQTGNGVSDHVTAGFLGVNQSSTWLRFGNGTQSWCESQGQKFVDDHRWAEYQCVAEVDRWILSVR</sequence>
<proteinExistence type="predicted"/>
<dbReference type="AlphaFoldDB" id="A0A3D9SJS7"/>
<name>A0A3D9SJS7_9ACTN</name>
<dbReference type="InterPro" id="IPR052559">
    <property type="entry name" value="V-haloperoxidase"/>
</dbReference>
<organism evidence="3 4">
    <name type="scientific">Thermomonospora umbrina</name>
    <dbReference type="NCBI Taxonomy" id="111806"/>
    <lineage>
        <taxon>Bacteria</taxon>
        <taxon>Bacillati</taxon>
        <taxon>Actinomycetota</taxon>
        <taxon>Actinomycetes</taxon>
        <taxon>Streptosporangiales</taxon>
        <taxon>Thermomonosporaceae</taxon>
        <taxon>Thermomonospora</taxon>
    </lineage>
</organism>
<dbReference type="SUPFAM" id="SSF48317">
    <property type="entry name" value="Acid phosphatase/Vanadium-dependent haloperoxidase"/>
    <property type="match status" value="1"/>
</dbReference>
<feature type="domain" description="Phosphatidic acid phosphatase type 2/haloperoxidase" evidence="2">
    <location>
        <begin position="303"/>
        <end position="437"/>
    </location>
</feature>
<gene>
    <name evidence="3" type="ORF">DFJ69_1591</name>
</gene>
<dbReference type="Pfam" id="PF01569">
    <property type="entry name" value="PAP2"/>
    <property type="match status" value="1"/>
</dbReference>
<evidence type="ECO:0000256" key="1">
    <source>
        <dbReference type="SAM" id="SignalP"/>
    </source>
</evidence>
<comment type="caution">
    <text evidence="3">The sequence shown here is derived from an EMBL/GenBank/DDBJ whole genome shotgun (WGS) entry which is preliminary data.</text>
</comment>
<feature type="signal peptide" evidence="1">
    <location>
        <begin position="1"/>
        <end position="34"/>
    </location>
</feature>
<evidence type="ECO:0000259" key="2">
    <source>
        <dbReference type="Pfam" id="PF01569"/>
    </source>
</evidence>
<dbReference type="EMBL" id="QTTT01000001">
    <property type="protein sequence ID" value="REE96166.1"/>
    <property type="molecule type" value="Genomic_DNA"/>
</dbReference>
<evidence type="ECO:0000313" key="3">
    <source>
        <dbReference type="EMBL" id="REE96166.1"/>
    </source>
</evidence>
<dbReference type="CDD" id="cd03398">
    <property type="entry name" value="PAP2_haloperoxidase"/>
    <property type="match status" value="1"/>
</dbReference>
<accession>A0A3D9SJS7</accession>
<evidence type="ECO:0000313" key="4">
    <source>
        <dbReference type="Proteomes" id="UP000256661"/>
    </source>
</evidence>
<dbReference type="PANTHER" id="PTHR34599:SF1">
    <property type="entry name" value="PHOSPHATIDIC ACID PHOSPHATASE TYPE 2_HALOPEROXIDASE DOMAIN-CONTAINING PROTEIN"/>
    <property type="match status" value="1"/>
</dbReference>
<dbReference type="InterPro" id="IPR000326">
    <property type="entry name" value="PAP2/HPO"/>
</dbReference>